<protein>
    <submittedName>
        <fullName evidence="2">Uncharacterized protein</fullName>
    </submittedName>
</protein>
<sequence>MLLRNFDQIYRLYNGPGLVVTRLTNHVIGAKIIIGNKTDHESGRPKGLCPRVINLGARPKELSLESLPWRKFAWRAQPGELSLKSSIWKAWPEELGLESSVRKNSTWRKPTWRAQPRGG</sequence>
<organism evidence="2 3">
    <name type="scientific">Vigna mungo</name>
    <name type="common">Black gram</name>
    <name type="synonym">Phaseolus mungo</name>
    <dbReference type="NCBI Taxonomy" id="3915"/>
    <lineage>
        <taxon>Eukaryota</taxon>
        <taxon>Viridiplantae</taxon>
        <taxon>Streptophyta</taxon>
        <taxon>Embryophyta</taxon>
        <taxon>Tracheophyta</taxon>
        <taxon>Spermatophyta</taxon>
        <taxon>Magnoliopsida</taxon>
        <taxon>eudicotyledons</taxon>
        <taxon>Gunneridae</taxon>
        <taxon>Pentapetalae</taxon>
        <taxon>rosids</taxon>
        <taxon>fabids</taxon>
        <taxon>Fabales</taxon>
        <taxon>Fabaceae</taxon>
        <taxon>Papilionoideae</taxon>
        <taxon>50 kb inversion clade</taxon>
        <taxon>NPAAA clade</taxon>
        <taxon>indigoferoid/millettioid clade</taxon>
        <taxon>Phaseoleae</taxon>
        <taxon>Vigna</taxon>
    </lineage>
</organism>
<gene>
    <name evidence="2" type="ORF">V8G54_036205</name>
</gene>
<dbReference type="AlphaFoldDB" id="A0AAQ3MGB4"/>
<dbReference type="Proteomes" id="UP001374535">
    <property type="component" value="Chromosome 11"/>
</dbReference>
<dbReference type="EMBL" id="CP144690">
    <property type="protein sequence ID" value="WVY90691.1"/>
    <property type="molecule type" value="Genomic_DNA"/>
</dbReference>
<evidence type="ECO:0000313" key="2">
    <source>
        <dbReference type="EMBL" id="WVY90691.1"/>
    </source>
</evidence>
<feature type="region of interest" description="Disordered" evidence="1">
    <location>
        <begin position="100"/>
        <end position="119"/>
    </location>
</feature>
<proteinExistence type="predicted"/>
<name>A0AAQ3MGB4_VIGMU</name>
<keyword evidence="3" id="KW-1185">Reference proteome</keyword>
<evidence type="ECO:0000256" key="1">
    <source>
        <dbReference type="SAM" id="MobiDB-lite"/>
    </source>
</evidence>
<accession>A0AAQ3MGB4</accession>
<reference evidence="2 3" key="1">
    <citation type="journal article" date="2023" name="Life. Sci Alliance">
        <title>Evolutionary insights into 3D genome organization and epigenetic landscape of Vigna mungo.</title>
        <authorList>
            <person name="Junaid A."/>
            <person name="Singh B."/>
            <person name="Bhatia S."/>
        </authorList>
    </citation>
    <scope>NUCLEOTIDE SEQUENCE [LARGE SCALE GENOMIC DNA]</scope>
    <source>
        <strain evidence="2">Urdbean</strain>
    </source>
</reference>
<evidence type="ECO:0000313" key="3">
    <source>
        <dbReference type="Proteomes" id="UP001374535"/>
    </source>
</evidence>